<evidence type="ECO:0000256" key="3">
    <source>
        <dbReference type="ARBA" id="ARBA00022450"/>
    </source>
</evidence>
<dbReference type="Pfam" id="PF00550">
    <property type="entry name" value="PP-binding"/>
    <property type="match status" value="2"/>
</dbReference>
<dbReference type="Proteomes" id="UP001229081">
    <property type="component" value="Unassembled WGS sequence"/>
</dbReference>
<dbReference type="RefSeq" id="WP_306256018.1">
    <property type="nucleotide sequence ID" value="NZ_JAUFSA010000006.1"/>
</dbReference>
<dbReference type="PANTHER" id="PTHR45527">
    <property type="entry name" value="NONRIBOSOMAL PEPTIDE SYNTHETASE"/>
    <property type="match status" value="1"/>
</dbReference>
<dbReference type="SUPFAM" id="SSF52777">
    <property type="entry name" value="CoA-dependent acyltransferases"/>
    <property type="match status" value="4"/>
</dbReference>
<dbReference type="FunFam" id="3.30.300.30:FF:000010">
    <property type="entry name" value="Enterobactin synthetase component F"/>
    <property type="match status" value="2"/>
</dbReference>
<dbReference type="InterPro" id="IPR025110">
    <property type="entry name" value="AMP-bd_C"/>
</dbReference>
<dbReference type="PROSITE" id="PS50075">
    <property type="entry name" value="CARRIER"/>
    <property type="match status" value="2"/>
</dbReference>
<evidence type="ECO:0000313" key="10">
    <source>
        <dbReference type="Proteomes" id="UP001229081"/>
    </source>
</evidence>
<keyword evidence="3" id="KW-0596">Phosphopantetheine</keyword>
<comment type="caution">
    <text evidence="9">The sequence shown here is derived from an EMBL/GenBank/DDBJ whole genome shotgun (WGS) entry which is preliminary data.</text>
</comment>
<dbReference type="InterPro" id="IPR045851">
    <property type="entry name" value="AMP-bd_C_sf"/>
</dbReference>
<dbReference type="FunFam" id="1.10.1200.10:FF:000005">
    <property type="entry name" value="Nonribosomal peptide synthetase 1"/>
    <property type="match status" value="1"/>
</dbReference>
<dbReference type="SMART" id="SM00823">
    <property type="entry name" value="PKS_PP"/>
    <property type="match status" value="2"/>
</dbReference>
<dbReference type="InterPro" id="IPR010071">
    <property type="entry name" value="AA_adenyl_dom"/>
</dbReference>
<evidence type="ECO:0000256" key="1">
    <source>
        <dbReference type="ARBA" id="ARBA00001957"/>
    </source>
</evidence>
<accession>A0AAJ1SI54</accession>
<dbReference type="GO" id="GO:0008610">
    <property type="term" value="P:lipid biosynthetic process"/>
    <property type="evidence" value="ECO:0007669"/>
    <property type="project" value="UniProtKB-ARBA"/>
</dbReference>
<feature type="domain" description="Carrier" evidence="8">
    <location>
        <begin position="1597"/>
        <end position="1674"/>
    </location>
</feature>
<dbReference type="Gene3D" id="3.40.50.980">
    <property type="match status" value="4"/>
</dbReference>
<dbReference type="NCBIfam" id="TIGR01733">
    <property type="entry name" value="AA-adenyl-dom"/>
    <property type="match status" value="2"/>
</dbReference>
<dbReference type="Pfam" id="PF13193">
    <property type="entry name" value="AMP-binding_C"/>
    <property type="match status" value="2"/>
</dbReference>
<dbReference type="Pfam" id="PF00668">
    <property type="entry name" value="Condensation"/>
    <property type="match status" value="2"/>
</dbReference>
<dbReference type="FunFam" id="3.40.50.980:FF:000001">
    <property type="entry name" value="Non-ribosomal peptide synthetase"/>
    <property type="match status" value="1"/>
</dbReference>
<protein>
    <submittedName>
        <fullName evidence="9">Amino acid adenylation domain-containing protein</fullName>
    </submittedName>
</protein>
<dbReference type="GO" id="GO:0003824">
    <property type="term" value="F:catalytic activity"/>
    <property type="evidence" value="ECO:0007669"/>
    <property type="project" value="InterPro"/>
</dbReference>
<dbReference type="Pfam" id="PF00501">
    <property type="entry name" value="AMP-binding"/>
    <property type="match status" value="2"/>
</dbReference>
<dbReference type="Gene3D" id="2.30.38.10">
    <property type="entry name" value="Luciferase, Domain 3"/>
    <property type="match status" value="2"/>
</dbReference>
<reference evidence="9" key="1">
    <citation type="submission" date="2023-06" db="EMBL/GenBank/DDBJ databases">
        <title>Identification of two novel mycobacterium reveal diversities and complexities of Mycobacterium gordonae clade.</title>
        <authorList>
            <person name="Matsumoto Y."/>
            <person name="Nakamura S."/>
            <person name="Motooka D."/>
            <person name="Fukushima K."/>
        </authorList>
    </citation>
    <scope>NUCLEOTIDE SEQUENCE</scope>
    <source>
        <strain evidence="9">TY812</strain>
    </source>
</reference>
<dbReference type="GO" id="GO:0005829">
    <property type="term" value="C:cytosol"/>
    <property type="evidence" value="ECO:0007669"/>
    <property type="project" value="TreeGrafter"/>
</dbReference>
<dbReference type="Gene3D" id="3.30.300.30">
    <property type="match status" value="2"/>
</dbReference>
<evidence type="ECO:0000313" key="9">
    <source>
        <dbReference type="EMBL" id="MDP7739599.1"/>
    </source>
</evidence>
<evidence type="ECO:0000256" key="7">
    <source>
        <dbReference type="SAM" id="MobiDB-lite"/>
    </source>
</evidence>
<dbReference type="InterPro" id="IPR001242">
    <property type="entry name" value="Condensation_dom"/>
</dbReference>
<comment type="cofactor">
    <cofactor evidence="1">
        <name>pantetheine 4'-phosphate</name>
        <dbReference type="ChEBI" id="CHEBI:47942"/>
    </cofactor>
</comment>
<feature type="domain" description="Carrier" evidence="8">
    <location>
        <begin position="566"/>
        <end position="640"/>
    </location>
</feature>
<dbReference type="GO" id="GO:0017000">
    <property type="term" value="P:antibiotic biosynthetic process"/>
    <property type="evidence" value="ECO:0007669"/>
    <property type="project" value="UniProtKB-KW"/>
</dbReference>
<evidence type="ECO:0000256" key="2">
    <source>
        <dbReference type="ARBA" id="ARBA00006432"/>
    </source>
</evidence>
<dbReference type="CDD" id="cd19543">
    <property type="entry name" value="DCL_NRPS"/>
    <property type="match status" value="1"/>
</dbReference>
<dbReference type="Gene3D" id="1.10.1200.10">
    <property type="entry name" value="ACP-like"/>
    <property type="match status" value="2"/>
</dbReference>
<dbReference type="InterPro" id="IPR023213">
    <property type="entry name" value="CAT-like_dom_sf"/>
</dbReference>
<gene>
    <name evidence="9" type="ORF">QXL92_33265</name>
</gene>
<dbReference type="Gene3D" id="3.30.559.30">
    <property type="entry name" value="Nonribosomal peptide synthetase, condensation domain"/>
    <property type="match status" value="2"/>
</dbReference>
<dbReference type="PANTHER" id="PTHR45527:SF1">
    <property type="entry name" value="FATTY ACID SYNTHASE"/>
    <property type="match status" value="1"/>
</dbReference>
<dbReference type="InterPro" id="IPR020845">
    <property type="entry name" value="AMP-binding_CS"/>
</dbReference>
<dbReference type="SUPFAM" id="SSF47336">
    <property type="entry name" value="ACP-like"/>
    <property type="match status" value="2"/>
</dbReference>
<dbReference type="EMBL" id="JAUFSA010000006">
    <property type="protein sequence ID" value="MDP7739599.1"/>
    <property type="molecule type" value="Genomic_DNA"/>
</dbReference>
<evidence type="ECO:0000256" key="6">
    <source>
        <dbReference type="ARBA" id="ARBA00023194"/>
    </source>
</evidence>
<comment type="similarity">
    <text evidence="2">Belongs to the ATP-dependent AMP-binding enzyme family.</text>
</comment>
<dbReference type="FunFam" id="3.40.50.12780:FF:000012">
    <property type="entry name" value="Non-ribosomal peptide synthetase"/>
    <property type="match status" value="2"/>
</dbReference>
<dbReference type="GO" id="GO:0031177">
    <property type="term" value="F:phosphopantetheine binding"/>
    <property type="evidence" value="ECO:0007669"/>
    <property type="project" value="InterPro"/>
</dbReference>
<dbReference type="SUPFAM" id="SSF56801">
    <property type="entry name" value="Acetyl-CoA synthetase-like"/>
    <property type="match status" value="2"/>
</dbReference>
<proteinExistence type="inferred from homology"/>
<dbReference type="InterPro" id="IPR006162">
    <property type="entry name" value="Ppantetheine_attach_site"/>
</dbReference>
<dbReference type="GO" id="GO:0044550">
    <property type="term" value="P:secondary metabolite biosynthetic process"/>
    <property type="evidence" value="ECO:0007669"/>
    <property type="project" value="UniProtKB-ARBA"/>
</dbReference>
<keyword evidence="4" id="KW-0597">Phosphoprotein</keyword>
<dbReference type="InterPro" id="IPR000873">
    <property type="entry name" value="AMP-dep_synth/lig_dom"/>
</dbReference>
<dbReference type="InterPro" id="IPR009081">
    <property type="entry name" value="PP-bd_ACP"/>
</dbReference>
<sequence>MGHLGVFFTGTERRVSVSVNGGQLFSGRRLERVLASMCADPGRRLSSVEVLDDQEHRWLAAFSNRAALTDIGAGGSVPALFAAQATSTPQAVALVWGKRSWTYQEVDEASNRLSHWLIENGIGHGSLVGLLFSRSADAVVAMVAVLKAGAAYVPIDPGLPAARVEFMVADAGPAVVLTAAGAGPAERRDVWFVDVGDPAIAAQPCTSLPAVSGPGDVAYLLYTSGSTGVPKAVSVTHAGVVGVVATCIERLGITAQSRVLQVASLVFDVSVSSVWCGLLAGAAVVIPGPGEWLPGPEMLGLVERERVSHADFTPSVLAALPPQGLAGVTVVVAGEACGAEVVDRWAPGRVLVNAYGPTEATVYASMTGPLVAGAGTPPIGSPVDGVALLVLDGWLRPVPVGVVGELYVAGAGVAVGYWGRSGLTGSRFVACPFGGSGARMYRTGDVVRWRPDGQLDYLGRSDEQVKIRGFRIELGEIRSVLAAQPGVGQAVVVVREDRQGDKRLVGYITGTAEPAALRAALAARLPDFMVPAAIVALPAVPLTANGKLDARALPAPDYRSGAGYRAPSTPMEEILAEVYARVLGVQRVGVDESFFDLGGDSILSVQVVARARSAGVVCRPRDVFVERTVAGLARVARVSAAVDEPAADRVALTRLASAQIEALHAVYRVDDVLPLTPMQQGLLVYTSDRDPYVVQLNIALAGQVDPARLHEAAQSVLARHPNIAARFVYEGLDEPVQVLLKDPVLPWRFVDLDDDDVDQITLVCAAERAAVVDLAGQCPLRAALLRNGFDGFRLLLTCHHIVVDGWSLQVILREIAAAYGGQSLPVAVPYRRFVTWLAGRDLEVARDAWRGALAGFETPTLVGPARRWGFAERAVSARDLPTAATEALKAFARAQDTTLNVVVQAAWAQVLSTLTGQLDVAFGAAVAGRPADLAGVESMVGLFLNTVPVRARLTATLTAAGLVGQLHGVHVDTVEHQHLSLREIHRLTGLDALFDTLFVYENYPTEDAPEASALVITSVQGREFNHYPLTLQVLPGARLGLRVEYATAVFDEAGIAGVVERLVRVLAGMAADPGRMLSRVDVLDESEHAFLGAVDNRAALSRPTSVGVSIPVLFAGQVARTPEAVAVRFAGRGLTYRELDEASNRIAHWLTGFGVGRGCLVGLVASRSLEAVTAIVGVLKAGAGYVPMDPQAPTARLAFMVADTAPAVVVTTAQWADRLEGWGVPVLDIGDAAIHTQPCTGLPAPSPDEVCHVIFTSGSAGVPKGVAATHRNVTQLFETPALGGLVGGVWSLCHSLAFDASVWEIWGALLHGGRLVVVPESVVRSPSEMAATLLSEGVEVLSATPSALGVLSPESLAGVAVVLGAERASSQVVQEWASGRVLVNTYGPTETTMWACSTPPLRAGSEVAPPVGSPITSAGLLVLDGWLRPVPAGVVGELYIAGAGVALGYWGRAGLTGSRFVAYPHASGMRMYRTGDLVRWRSDGQLDFVGRADEQVKVRGFRIELGEVQTVLAQQPGVAQAVVVMREDRPGDKRLIGYVTGTAQPVVLRTALAQRLPDYMMPAAIVVLDEIPLTINDKVDTRALPAPGYGDAARYQPPSTPVEEVLAGIYAQVLGLTRVGVGESFFDVGGDSISAVQVVARARAAGVFCRPRDVFIEQTVARLAAVATVTAEPRPVPDDGVGPIPATPIMRWLAGVAGPVTEFNQTMLLAAPAGTVMAEVWLELQALLDRHAMLRLCADGRGGWVTRPVGAVAARDCVRSVPELSDQVVAAARARLDPATGVMLQAVWVSATRHLVVIIHHLVVDAVSWPILVDGLNTARRGVALPVGGTSFRRWAEILADRAAHPDTAAHVLAWRQIQTAPALLPAVDPATDIYASAGQFSTVLEPETTRKLLTDAPAAFHAGVQDILLVGFALACAEFAGTPGLVGFDVEGHGRHEELDADVDLSHTVGWFTTKYPVALQLSGLPWAQVAAGAAELGPVIKAGKEQLRAIPPGWTYGVLRYLNPDIDLDAPDPSIGFNYLGRQSALAQDADEWRIVDSDGVFSDPAHAGIAMPLMHTVELNAATVDTGHGPQLHAHWTWATAKLDNTQIRRLNQLWFQALTGITTHTTHGGGGFTPSDFALTPLRPNRSP</sequence>
<dbReference type="PROSITE" id="PS00455">
    <property type="entry name" value="AMP_BINDING"/>
    <property type="match status" value="1"/>
</dbReference>
<dbReference type="GO" id="GO:0043041">
    <property type="term" value="P:amino acid activation for nonribosomal peptide biosynthetic process"/>
    <property type="evidence" value="ECO:0007669"/>
    <property type="project" value="TreeGrafter"/>
</dbReference>
<dbReference type="InterPro" id="IPR036736">
    <property type="entry name" value="ACP-like_sf"/>
</dbReference>
<name>A0AAJ1SI54_9MYCO</name>
<keyword evidence="6" id="KW-0045">Antibiotic biosynthesis</keyword>
<feature type="region of interest" description="Disordered" evidence="7">
    <location>
        <begin position="2110"/>
        <end position="2132"/>
    </location>
</feature>
<dbReference type="CDD" id="cd05930">
    <property type="entry name" value="A_NRPS"/>
    <property type="match status" value="1"/>
</dbReference>
<organism evidence="9 10">
    <name type="scientific">Mycobacterium paragordonae</name>
    <dbReference type="NCBI Taxonomy" id="1389713"/>
    <lineage>
        <taxon>Bacteria</taxon>
        <taxon>Bacillati</taxon>
        <taxon>Actinomycetota</taxon>
        <taxon>Actinomycetes</taxon>
        <taxon>Mycobacteriales</taxon>
        <taxon>Mycobacteriaceae</taxon>
        <taxon>Mycobacterium</taxon>
    </lineage>
</organism>
<dbReference type="FunFam" id="2.30.38.10:FF:000001">
    <property type="entry name" value="Non-ribosomal peptide synthetase PvdI"/>
    <property type="match status" value="1"/>
</dbReference>
<dbReference type="PROSITE" id="PS00012">
    <property type="entry name" value="PHOSPHOPANTETHEINE"/>
    <property type="match status" value="2"/>
</dbReference>
<dbReference type="InterPro" id="IPR010060">
    <property type="entry name" value="NRPS_synth"/>
</dbReference>
<dbReference type="Gene3D" id="3.30.559.10">
    <property type="entry name" value="Chloramphenicol acetyltransferase-like domain"/>
    <property type="match status" value="2"/>
</dbReference>
<keyword evidence="5" id="KW-0677">Repeat</keyword>
<evidence type="ECO:0000256" key="4">
    <source>
        <dbReference type="ARBA" id="ARBA00022553"/>
    </source>
</evidence>
<dbReference type="NCBIfam" id="TIGR01720">
    <property type="entry name" value="NRPS-para261"/>
    <property type="match status" value="1"/>
</dbReference>
<evidence type="ECO:0000256" key="5">
    <source>
        <dbReference type="ARBA" id="ARBA00022737"/>
    </source>
</evidence>
<evidence type="ECO:0000259" key="8">
    <source>
        <dbReference type="PROSITE" id="PS50075"/>
    </source>
</evidence>
<dbReference type="InterPro" id="IPR020806">
    <property type="entry name" value="PKS_PP-bd"/>
</dbReference>